<organism evidence="2 3">
    <name type="scientific">Halorhabdus utahensis (strain DSM 12940 / JCM 11049 / AX-2)</name>
    <dbReference type="NCBI Taxonomy" id="519442"/>
    <lineage>
        <taxon>Archaea</taxon>
        <taxon>Methanobacteriati</taxon>
        <taxon>Methanobacteriota</taxon>
        <taxon>Stenosarchaea group</taxon>
        <taxon>Halobacteria</taxon>
        <taxon>Halobacteriales</taxon>
        <taxon>Haloarculaceae</taxon>
        <taxon>Halorhabdus</taxon>
    </lineage>
</organism>
<proteinExistence type="predicted"/>
<evidence type="ECO:0000313" key="2">
    <source>
        <dbReference type="EMBL" id="ACV12973.1"/>
    </source>
</evidence>
<dbReference type="EMBL" id="CP001687">
    <property type="protein sequence ID" value="ACV12973.1"/>
    <property type="molecule type" value="Genomic_DNA"/>
</dbReference>
<evidence type="ECO:0000313" key="3">
    <source>
        <dbReference type="Proteomes" id="UP000002071"/>
    </source>
</evidence>
<feature type="domain" description="HEWD" evidence="1">
    <location>
        <begin position="3"/>
        <end position="56"/>
    </location>
</feature>
<dbReference type="InterPro" id="IPR046782">
    <property type="entry name" value="HEWD"/>
</dbReference>
<gene>
    <name evidence="2" type="ordered locus">Huta_2812</name>
</gene>
<reference evidence="2 3" key="1">
    <citation type="journal article" date="2009" name="Stand. Genomic Sci.">
        <title>Complete genome sequence of Halorhabdus utahensis type strain (AX-2).</title>
        <authorList>
            <person name="Anderson I."/>
            <person name="Tindall B.J."/>
            <person name="Pomrenke H."/>
            <person name="Goker M."/>
            <person name="Lapidus A."/>
            <person name="Nolan M."/>
            <person name="Copeland A."/>
            <person name="Glavina Del Rio T."/>
            <person name="Chen F."/>
            <person name="Tice H."/>
            <person name="Cheng J.F."/>
            <person name="Lucas S."/>
            <person name="Chertkov O."/>
            <person name="Bruce D."/>
            <person name="Brettin T."/>
            <person name="Detter J.C."/>
            <person name="Han C."/>
            <person name="Goodwin L."/>
            <person name="Land M."/>
            <person name="Hauser L."/>
            <person name="Chang Y.J."/>
            <person name="Jeffries C.D."/>
            <person name="Pitluck S."/>
            <person name="Pati A."/>
            <person name="Mavromatis K."/>
            <person name="Ivanova N."/>
            <person name="Ovchinnikova G."/>
            <person name="Chen A."/>
            <person name="Palaniappan K."/>
            <person name="Chain P."/>
            <person name="Rohde M."/>
            <person name="Bristow J."/>
            <person name="Eisen J.A."/>
            <person name="Markowitz V."/>
            <person name="Hugenholtz P."/>
            <person name="Kyrpides N.C."/>
            <person name="Klenk H.P."/>
        </authorList>
    </citation>
    <scope>NUCLEOTIDE SEQUENCE [LARGE SCALE GENOMIC DNA]</scope>
    <source>
        <strain evidence="3">DSM 12940 / JCM 11049 / AX-2</strain>
    </source>
</reference>
<dbReference type="OrthoDB" id="212207at2157"/>
<protein>
    <recommendedName>
        <fullName evidence="1">HEWD domain-containing protein</fullName>
    </recommendedName>
</protein>
<dbReference type="RefSeq" id="WP_015790535.1">
    <property type="nucleotide sequence ID" value="NC_013158.1"/>
</dbReference>
<evidence type="ECO:0000259" key="1">
    <source>
        <dbReference type="Pfam" id="PF20576"/>
    </source>
</evidence>
<dbReference type="Pfam" id="PF20576">
    <property type="entry name" value="HEWD"/>
    <property type="match status" value="1"/>
</dbReference>
<name>C7NR60_HALUD</name>
<dbReference type="HOGENOM" id="CLU_196451_0_0_2"/>
<dbReference type="AlphaFoldDB" id="C7NR60"/>
<sequence>MIQIVPPNERECERCGRLEVWDDDRGVWTGRDDGQPGSPHCLHEWDINGAYNPVEE</sequence>
<dbReference type="KEGG" id="hut:Huta_2812"/>
<dbReference type="GeneID" id="54763395"/>
<dbReference type="eggNOG" id="arCOG04576">
    <property type="taxonomic scope" value="Archaea"/>
</dbReference>
<accession>C7NR60</accession>
<keyword evidence="3" id="KW-1185">Reference proteome</keyword>
<dbReference type="Proteomes" id="UP000002071">
    <property type="component" value="Chromosome"/>
</dbReference>